<protein>
    <recommendedName>
        <fullName evidence="2">DUF397 domain-containing protein</fullName>
    </recommendedName>
</protein>
<name>A0A8J3RZ65_PLARO</name>
<sequence length="107" mass="11941">MTENSPFNASVWHRPCNGGNCLEVAFDGSRVGVRDSKNGGTGPVLTFDAEEWTAFVRAVRRGRFDIAWFRRTLRRARLFSRHRPRGRERPPPPPAEMASGGGGVFRG</sequence>
<dbReference type="InterPro" id="IPR007278">
    <property type="entry name" value="DUF397"/>
</dbReference>
<gene>
    <name evidence="3" type="ORF">Pro02_23170</name>
</gene>
<proteinExistence type="predicted"/>
<organism evidence="3 4">
    <name type="scientific">Planobispora rosea</name>
    <dbReference type="NCBI Taxonomy" id="35762"/>
    <lineage>
        <taxon>Bacteria</taxon>
        <taxon>Bacillati</taxon>
        <taxon>Actinomycetota</taxon>
        <taxon>Actinomycetes</taxon>
        <taxon>Streptosporangiales</taxon>
        <taxon>Streptosporangiaceae</taxon>
        <taxon>Planobispora</taxon>
    </lineage>
</organism>
<feature type="domain" description="DUF397" evidence="2">
    <location>
        <begin position="17"/>
        <end position="60"/>
    </location>
</feature>
<accession>A0A8J3RZ65</accession>
<dbReference type="Pfam" id="PF04149">
    <property type="entry name" value="DUF397"/>
    <property type="match status" value="1"/>
</dbReference>
<dbReference type="RefSeq" id="WP_068921576.1">
    <property type="nucleotide sequence ID" value="NZ_BMQP01000007.1"/>
</dbReference>
<dbReference type="AlphaFoldDB" id="A0A8J3RZ65"/>
<dbReference type="OrthoDB" id="3436700at2"/>
<comment type="caution">
    <text evidence="3">The sequence shown here is derived from an EMBL/GenBank/DDBJ whole genome shotgun (WGS) entry which is preliminary data.</text>
</comment>
<dbReference type="EMBL" id="BOOI01000019">
    <property type="protein sequence ID" value="GIH83909.1"/>
    <property type="molecule type" value="Genomic_DNA"/>
</dbReference>
<keyword evidence="4" id="KW-1185">Reference proteome</keyword>
<evidence type="ECO:0000313" key="4">
    <source>
        <dbReference type="Proteomes" id="UP000655044"/>
    </source>
</evidence>
<dbReference type="Proteomes" id="UP000655044">
    <property type="component" value="Unassembled WGS sequence"/>
</dbReference>
<feature type="region of interest" description="Disordered" evidence="1">
    <location>
        <begin position="80"/>
        <end position="107"/>
    </location>
</feature>
<evidence type="ECO:0000256" key="1">
    <source>
        <dbReference type="SAM" id="MobiDB-lite"/>
    </source>
</evidence>
<reference evidence="3" key="1">
    <citation type="submission" date="2021-01" db="EMBL/GenBank/DDBJ databases">
        <title>Whole genome shotgun sequence of Planobispora rosea NBRC 15558.</title>
        <authorList>
            <person name="Komaki H."/>
            <person name="Tamura T."/>
        </authorList>
    </citation>
    <scope>NUCLEOTIDE SEQUENCE</scope>
    <source>
        <strain evidence="3">NBRC 15558</strain>
    </source>
</reference>
<evidence type="ECO:0000313" key="3">
    <source>
        <dbReference type="EMBL" id="GIH83909.1"/>
    </source>
</evidence>
<evidence type="ECO:0000259" key="2">
    <source>
        <dbReference type="Pfam" id="PF04149"/>
    </source>
</evidence>